<organism evidence="1 2">
    <name type="scientific">Winogradskyella endarachnes</name>
    <dbReference type="NCBI Taxonomy" id="2681965"/>
    <lineage>
        <taxon>Bacteria</taxon>
        <taxon>Pseudomonadati</taxon>
        <taxon>Bacteroidota</taxon>
        <taxon>Flavobacteriia</taxon>
        <taxon>Flavobacteriales</taxon>
        <taxon>Flavobacteriaceae</taxon>
        <taxon>Winogradskyella</taxon>
    </lineage>
</organism>
<protein>
    <submittedName>
        <fullName evidence="1">Lycopene cyclase</fullName>
    </submittedName>
</protein>
<dbReference type="InterPro" id="IPR036188">
    <property type="entry name" value="FAD/NAD-bd_sf"/>
</dbReference>
<reference evidence="1 2" key="1">
    <citation type="submission" date="2019-12" db="EMBL/GenBank/DDBJ databases">
        <authorList>
            <person name="Li J."/>
        </authorList>
    </citation>
    <scope>NUCLEOTIDE SEQUENCE [LARGE SCALE GENOMIC DNA]</scope>
    <source>
        <strain evidence="1 2">HL2-2</strain>
    </source>
</reference>
<dbReference type="Gene3D" id="3.50.50.60">
    <property type="entry name" value="FAD/NAD(P)-binding domain"/>
    <property type="match status" value="1"/>
</dbReference>
<keyword evidence="2" id="KW-1185">Reference proteome</keyword>
<dbReference type="Proteomes" id="UP000478208">
    <property type="component" value="Unassembled WGS sequence"/>
</dbReference>
<dbReference type="AlphaFoldDB" id="A0A6L6UBV4"/>
<proteinExistence type="predicted"/>
<comment type="caution">
    <text evidence="1">The sequence shown here is derived from an EMBL/GenBank/DDBJ whole genome shotgun (WGS) entry which is preliminary data.</text>
</comment>
<name>A0A6L6UBV4_9FLAO</name>
<accession>A0A6L6UBV4</accession>
<dbReference type="EMBL" id="WOWS01000008">
    <property type="protein sequence ID" value="MUU79780.1"/>
    <property type="molecule type" value="Genomic_DNA"/>
</dbReference>
<dbReference type="RefSeq" id="WP_157364837.1">
    <property type="nucleotide sequence ID" value="NZ_WOWS01000008.1"/>
</dbReference>
<dbReference type="SUPFAM" id="SSF51905">
    <property type="entry name" value="FAD/NAD(P)-binding domain"/>
    <property type="match status" value="1"/>
</dbReference>
<sequence>MKTYDYIILGAGAAGLMLAYRMANDMFFSDKSVLIIDKFSNKGNDRTWCFWEESTGEWDKLVSKTWSHIYFGGEQFSKTIPISSYQYKMIRSEAFYTSLWKTINEKPNFTFVEDGVKYFTELENKVEVITEKGNYLGLKLFNSLPNTKAYSQQEKYPLIHQHFVGWVVEVYEELFDDTTATFMDFSVAQKGNTRFMYVLPIDKKTALFEYTLFSKTLLEQSEYEDAIKDYLKKKKITEYKVLETEKGNIPMTSFKFSDLNSKHVLNIGTSGGWTKASTGYTFTNTSKKTNKLISFLKAENDLSKFHIKSKFWFYDLIFLDVLANHNDEGATMFTSMFKKANFKTIFRFLDEESTLLEDLKIIVSVPPKRFIQAFFKRLFFIR</sequence>
<gene>
    <name evidence="1" type="ORF">GN138_15135</name>
</gene>
<evidence type="ECO:0000313" key="1">
    <source>
        <dbReference type="EMBL" id="MUU79780.1"/>
    </source>
</evidence>
<dbReference type="Pfam" id="PF05834">
    <property type="entry name" value="Lycopene_cycl"/>
    <property type="match status" value="1"/>
</dbReference>
<evidence type="ECO:0000313" key="2">
    <source>
        <dbReference type="Proteomes" id="UP000478208"/>
    </source>
</evidence>